<dbReference type="SUPFAM" id="SSF47565">
    <property type="entry name" value="Insect pheromone/odorant-binding proteins"/>
    <property type="match status" value="1"/>
</dbReference>
<accession>A0A8S1BF60</accession>
<evidence type="ECO:0000256" key="1">
    <source>
        <dbReference type="SAM" id="SignalP"/>
    </source>
</evidence>
<evidence type="ECO:0000313" key="3">
    <source>
        <dbReference type="Proteomes" id="UP000494256"/>
    </source>
</evidence>
<gene>
    <name evidence="2" type="ORF">APLA_LOCUS15299</name>
</gene>
<dbReference type="CDD" id="cd23992">
    <property type="entry name" value="PBP_GOBP"/>
    <property type="match status" value="1"/>
</dbReference>
<dbReference type="OrthoDB" id="3176171at2759"/>
<organism evidence="2 3">
    <name type="scientific">Arctia plantaginis</name>
    <name type="common">Wood tiger moth</name>
    <name type="synonym">Phalaena plantaginis</name>
    <dbReference type="NCBI Taxonomy" id="874455"/>
    <lineage>
        <taxon>Eukaryota</taxon>
        <taxon>Metazoa</taxon>
        <taxon>Ecdysozoa</taxon>
        <taxon>Arthropoda</taxon>
        <taxon>Hexapoda</taxon>
        <taxon>Insecta</taxon>
        <taxon>Pterygota</taxon>
        <taxon>Neoptera</taxon>
        <taxon>Endopterygota</taxon>
        <taxon>Lepidoptera</taxon>
        <taxon>Glossata</taxon>
        <taxon>Ditrysia</taxon>
        <taxon>Noctuoidea</taxon>
        <taxon>Erebidae</taxon>
        <taxon>Arctiinae</taxon>
        <taxon>Arctia</taxon>
    </lineage>
</organism>
<sequence length="140" mass="15897">MISHKFLLFVTLAFCLETLSVYADIDAMTAAINQMSQECGKELGIDPEKVKEFKWDVDYEPCFLNCFYTKYGMLNKGIFDKEKAMDYAKLYVTDETVLAQIKEKNEDCTKVNDIDIGDGDTSCKRAALLYKCISSHEGVI</sequence>
<dbReference type="Pfam" id="PF01395">
    <property type="entry name" value="PBP_GOBP"/>
    <property type="match status" value="1"/>
</dbReference>
<reference evidence="2 3" key="1">
    <citation type="submission" date="2020-04" db="EMBL/GenBank/DDBJ databases">
        <authorList>
            <person name="Wallbank WR R."/>
            <person name="Pardo Diaz C."/>
            <person name="Kozak K."/>
            <person name="Martin S."/>
            <person name="Jiggins C."/>
            <person name="Moest M."/>
            <person name="Warren A I."/>
            <person name="Byers J.R.P. K."/>
            <person name="Montejo-Kovacevich G."/>
            <person name="Yen C E."/>
        </authorList>
    </citation>
    <scope>NUCLEOTIDE SEQUENCE [LARGE SCALE GENOMIC DNA]</scope>
</reference>
<dbReference type="SMART" id="SM00708">
    <property type="entry name" value="PhBP"/>
    <property type="match status" value="1"/>
</dbReference>
<feature type="signal peptide" evidence="1">
    <location>
        <begin position="1"/>
        <end position="23"/>
    </location>
</feature>
<dbReference type="InterPro" id="IPR036728">
    <property type="entry name" value="PBP_GOBP_sf"/>
</dbReference>
<keyword evidence="1" id="KW-0732">Signal</keyword>
<proteinExistence type="predicted"/>
<dbReference type="AlphaFoldDB" id="A0A8S1BF60"/>
<dbReference type="InterPro" id="IPR006170">
    <property type="entry name" value="PBP/GOBP"/>
</dbReference>
<comment type="caution">
    <text evidence="2">The sequence shown here is derived from an EMBL/GenBank/DDBJ whole genome shotgun (WGS) entry which is preliminary data.</text>
</comment>
<protein>
    <submittedName>
        <fullName evidence="2">Uncharacterized protein</fullName>
    </submittedName>
</protein>
<evidence type="ECO:0000313" key="2">
    <source>
        <dbReference type="EMBL" id="CAB3255599.1"/>
    </source>
</evidence>
<name>A0A8S1BF60_ARCPL</name>
<dbReference type="Gene3D" id="1.10.238.20">
    <property type="entry name" value="Pheromone/general odorant binding protein domain"/>
    <property type="match status" value="1"/>
</dbReference>
<dbReference type="EMBL" id="CADEBD010000443">
    <property type="protein sequence ID" value="CAB3255599.1"/>
    <property type="molecule type" value="Genomic_DNA"/>
</dbReference>
<dbReference type="Proteomes" id="UP000494256">
    <property type="component" value="Unassembled WGS sequence"/>
</dbReference>
<dbReference type="GO" id="GO:0005549">
    <property type="term" value="F:odorant binding"/>
    <property type="evidence" value="ECO:0007669"/>
    <property type="project" value="InterPro"/>
</dbReference>
<feature type="chain" id="PRO_5035740805" evidence="1">
    <location>
        <begin position="24"/>
        <end position="140"/>
    </location>
</feature>